<protein>
    <submittedName>
        <fullName evidence="2">Uncharacterized protein</fullName>
    </submittedName>
</protein>
<evidence type="ECO:0000313" key="2">
    <source>
        <dbReference type="EMBL" id="KAJ1356913.1"/>
    </source>
</evidence>
<sequence>MLRLTRELKHQSISRREDSSEEDELRLGRRRSARLNPKEQEQEAIRDSGTESDEEELEEIAQKSLTANNNNMEAFLSGSPPVLSSSPPTTTDIDTESWDSFGHESGILTGDGDSSSDSDECATPRLRRRMRDGAFNTANLSKGKCEFPFINVCGTAEKRRHSSTESNDNGPIASRLRSNNDSSRELIMSARRAPVRLLINKPYWRNKGGNAGGHNESIQSTSSSSCEAPYPAAKRNRCNAWRPCLDLDKMIKNRIPNESPRCATGKKDHLTQDY</sequence>
<feature type="region of interest" description="Disordered" evidence="1">
    <location>
        <begin position="157"/>
        <end position="180"/>
    </location>
</feature>
<organism evidence="2 3">
    <name type="scientific">Parelaphostrongylus tenuis</name>
    <name type="common">Meningeal worm</name>
    <dbReference type="NCBI Taxonomy" id="148309"/>
    <lineage>
        <taxon>Eukaryota</taxon>
        <taxon>Metazoa</taxon>
        <taxon>Ecdysozoa</taxon>
        <taxon>Nematoda</taxon>
        <taxon>Chromadorea</taxon>
        <taxon>Rhabditida</taxon>
        <taxon>Rhabditina</taxon>
        <taxon>Rhabditomorpha</taxon>
        <taxon>Strongyloidea</taxon>
        <taxon>Metastrongylidae</taxon>
        <taxon>Parelaphostrongylus</taxon>
    </lineage>
</organism>
<comment type="caution">
    <text evidence="2">The sequence shown here is derived from an EMBL/GenBank/DDBJ whole genome shotgun (WGS) entry which is preliminary data.</text>
</comment>
<accession>A0AAD5MIQ9</accession>
<feature type="compositionally biased region" description="Basic and acidic residues" evidence="1">
    <location>
        <begin position="36"/>
        <end position="49"/>
    </location>
</feature>
<reference evidence="2" key="1">
    <citation type="submission" date="2021-06" db="EMBL/GenBank/DDBJ databases">
        <title>Parelaphostrongylus tenuis whole genome reference sequence.</title>
        <authorList>
            <person name="Garwood T.J."/>
            <person name="Larsen P.A."/>
            <person name="Fountain-Jones N.M."/>
            <person name="Garbe J.R."/>
            <person name="Macchietto M.G."/>
            <person name="Kania S.A."/>
            <person name="Gerhold R.W."/>
            <person name="Richards J.E."/>
            <person name="Wolf T.M."/>
        </authorList>
    </citation>
    <scope>NUCLEOTIDE SEQUENCE</scope>
    <source>
        <strain evidence="2">MNPRO001-30</strain>
        <tissue evidence="2">Meninges</tissue>
    </source>
</reference>
<evidence type="ECO:0000256" key="1">
    <source>
        <dbReference type="SAM" id="MobiDB-lite"/>
    </source>
</evidence>
<proteinExistence type="predicted"/>
<evidence type="ECO:0000313" key="3">
    <source>
        <dbReference type="Proteomes" id="UP001196413"/>
    </source>
</evidence>
<feature type="compositionally biased region" description="Polar residues" evidence="1">
    <location>
        <begin position="63"/>
        <end position="72"/>
    </location>
</feature>
<name>A0AAD5MIQ9_PARTN</name>
<feature type="region of interest" description="Disordered" evidence="1">
    <location>
        <begin position="1"/>
        <end position="121"/>
    </location>
</feature>
<feature type="compositionally biased region" description="Basic and acidic residues" evidence="1">
    <location>
        <begin position="1"/>
        <end position="18"/>
    </location>
</feature>
<dbReference type="EMBL" id="JAHQIW010002961">
    <property type="protein sequence ID" value="KAJ1356913.1"/>
    <property type="molecule type" value="Genomic_DNA"/>
</dbReference>
<gene>
    <name evidence="2" type="ORF">KIN20_014884</name>
</gene>
<dbReference type="Proteomes" id="UP001196413">
    <property type="component" value="Unassembled WGS sequence"/>
</dbReference>
<feature type="compositionally biased region" description="Low complexity" evidence="1">
    <location>
        <begin position="79"/>
        <end position="91"/>
    </location>
</feature>
<dbReference type="AlphaFoldDB" id="A0AAD5MIQ9"/>
<feature type="compositionally biased region" description="Acidic residues" evidence="1">
    <location>
        <begin position="50"/>
        <end position="59"/>
    </location>
</feature>
<keyword evidence="3" id="KW-1185">Reference proteome</keyword>